<comment type="caution">
    <text evidence="1">The sequence shown here is derived from an EMBL/GenBank/DDBJ whole genome shotgun (WGS) entry which is preliminary data.</text>
</comment>
<name>A0A8J6FD37_ELECQ</name>
<evidence type="ECO:0000313" key="2">
    <source>
        <dbReference type="Proteomes" id="UP000770717"/>
    </source>
</evidence>
<proteinExistence type="predicted"/>
<sequence>MPAEYCNVLVDNCIGSLFKSCFIMFILPSRIFCHWDCSLIHILLLQVISCGLKMCEQMPSPKLTLHNCWHSSQLSFTSEHPI</sequence>
<organism evidence="1 2">
    <name type="scientific">Eleutherodactylus coqui</name>
    <name type="common">Puerto Rican coqui</name>
    <dbReference type="NCBI Taxonomy" id="57060"/>
    <lineage>
        <taxon>Eukaryota</taxon>
        <taxon>Metazoa</taxon>
        <taxon>Chordata</taxon>
        <taxon>Craniata</taxon>
        <taxon>Vertebrata</taxon>
        <taxon>Euteleostomi</taxon>
        <taxon>Amphibia</taxon>
        <taxon>Batrachia</taxon>
        <taxon>Anura</taxon>
        <taxon>Neobatrachia</taxon>
        <taxon>Hyloidea</taxon>
        <taxon>Eleutherodactylidae</taxon>
        <taxon>Eleutherodactylinae</taxon>
        <taxon>Eleutherodactylus</taxon>
        <taxon>Eleutherodactylus</taxon>
    </lineage>
</organism>
<protein>
    <submittedName>
        <fullName evidence="1">Uncharacterized protein</fullName>
    </submittedName>
</protein>
<evidence type="ECO:0000313" key="1">
    <source>
        <dbReference type="EMBL" id="KAG9485131.1"/>
    </source>
</evidence>
<dbReference type="AlphaFoldDB" id="A0A8J6FD37"/>
<keyword evidence="2" id="KW-1185">Reference proteome</keyword>
<reference evidence="1" key="1">
    <citation type="thesis" date="2020" institute="ProQuest LLC" country="789 East Eisenhower Parkway, Ann Arbor, MI, USA">
        <title>Comparative Genomics and Chromosome Evolution.</title>
        <authorList>
            <person name="Mudd A.B."/>
        </authorList>
    </citation>
    <scope>NUCLEOTIDE SEQUENCE</scope>
    <source>
        <strain evidence="1">HN-11 Male</strain>
        <tissue evidence="1">Kidney and liver</tissue>
    </source>
</reference>
<dbReference type="EMBL" id="WNTK01000004">
    <property type="protein sequence ID" value="KAG9485131.1"/>
    <property type="molecule type" value="Genomic_DNA"/>
</dbReference>
<dbReference type="Proteomes" id="UP000770717">
    <property type="component" value="Unassembled WGS sequence"/>
</dbReference>
<accession>A0A8J6FD37</accession>
<gene>
    <name evidence="1" type="ORF">GDO78_008304</name>
</gene>